<organism evidence="2 4">
    <name type="scientific">Polarella glacialis</name>
    <name type="common">Dinoflagellate</name>
    <dbReference type="NCBI Taxonomy" id="89957"/>
    <lineage>
        <taxon>Eukaryota</taxon>
        <taxon>Sar</taxon>
        <taxon>Alveolata</taxon>
        <taxon>Dinophyceae</taxon>
        <taxon>Suessiales</taxon>
        <taxon>Suessiaceae</taxon>
        <taxon>Polarella</taxon>
    </lineage>
</organism>
<reference evidence="2" key="1">
    <citation type="submission" date="2021-02" db="EMBL/GenBank/DDBJ databases">
        <authorList>
            <person name="Dougan E. K."/>
            <person name="Rhodes N."/>
            <person name="Thang M."/>
            <person name="Chan C."/>
        </authorList>
    </citation>
    <scope>NUCLEOTIDE SEQUENCE</scope>
</reference>
<proteinExistence type="predicted"/>
<sequence>MQLLAPHGAFAYRRHQLRRDTEEVGQSQGGGVLRSLPPEEQVYRQGGEVRDESVTKAEVFHKWHQADRYPAKLHRMIVFVGPSKTFIVTLSDFAEYDGTSCFNLVKGYVQTYYDFPGKAPLVRVMEGNPELDLKLTDDLQEKLTAGLAFQCCFIQAFNYALMYGRWLLSREIFDLLGCASPTVVTAIET</sequence>
<gene>
    <name evidence="2" type="ORF">PGLA2088_LOCUS25724</name>
    <name evidence="3" type="ORF">PGLA2088_LOCUS26693</name>
</gene>
<accession>A0A813JYB5</accession>
<evidence type="ECO:0000313" key="3">
    <source>
        <dbReference type="EMBL" id="CAE8689914.1"/>
    </source>
</evidence>
<protein>
    <submittedName>
        <fullName evidence="2">Uncharacterized protein</fullName>
    </submittedName>
</protein>
<name>A0A813JYB5_POLGL</name>
<dbReference type="AlphaFoldDB" id="A0A813JYB5"/>
<dbReference type="EMBL" id="CAJNNW010026835">
    <property type="protein sequence ID" value="CAE8688026.1"/>
    <property type="molecule type" value="Genomic_DNA"/>
</dbReference>
<feature type="non-terminal residue" evidence="2">
    <location>
        <position position="189"/>
    </location>
</feature>
<comment type="caution">
    <text evidence="2">The sequence shown here is derived from an EMBL/GenBank/DDBJ whole genome shotgun (WGS) entry which is preliminary data.</text>
</comment>
<feature type="region of interest" description="Disordered" evidence="1">
    <location>
        <begin position="16"/>
        <end position="48"/>
    </location>
</feature>
<dbReference type="EMBL" id="CAJNNW010027157">
    <property type="protein sequence ID" value="CAE8689914.1"/>
    <property type="molecule type" value="Genomic_DNA"/>
</dbReference>
<evidence type="ECO:0000313" key="4">
    <source>
        <dbReference type="Proteomes" id="UP000626109"/>
    </source>
</evidence>
<dbReference type="Proteomes" id="UP000626109">
    <property type="component" value="Unassembled WGS sequence"/>
</dbReference>
<evidence type="ECO:0000313" key="2">
    <source>
        <dbReference type="EMBL" id="CAE8688026.1"/>
    </source>
</evidence>
<evidence type="ECO:0000256" key="1">
    <source>
        <dbReference type="SAM" id="MobiDB-lite"/>
    </source>
</evidence>